<feature type="region of interest" description="Disordered" evidence="4">
    <location>
        <begin position="91"/>
        <end position="117"/>
    </location>
</feature>
<protein>
    <submittedName>
        <fullName evidence="8">CTSS protein</fullName>
    </submittedName>
</protein>
<dbReference type="InterPro" id="IPR000668">
    <property type="entry name" value="Peptidase_C1A_C"/>
</dbReference>
<evidence type="ECO:0000259" key="7">
    <source>
        <dbReference type="SMART" id="SM00848"/>
    </source>
</evidence>
<evidence type="ECO:0000313" key="9">
    <source>
        <dbReference type="Proteomes" id="UP000604046"/>
    </source>
</evidence>
<accession>A0A812R165</accession>
<evidence type="ECO:0000256" key="3">
    <source>
        <dbReference type="ARBA" id="ARBA00023157"/>
    </source>
</evidence>
<feature type="chain" id="PRO_5032583354" evidence="5">
    <location>
        <begin position="21"/>
        <end position="370"/>
    </location>
</feature>
<reference evidence="8" key="1">
    <citation type="submission" date="2021-02" db="EMBL/GenBank/DDBJ databases">
        <authorList>
            <person name="Dougan E. K."/>
            <person name="Rhodes N."/>
            <person name="Thang M."/>
            <person name="Chan C."/>
        </authorList>
    </citation>
    <scope>NUCLEOTIDE SEQUENCE</scope>
</reference>
<dbReference type="PRINTS" id="PR00705">
    <property type="entry name" value="PAPAIN"/>
</dbReference>
<evidence type="ECO:0000259" key="6">
    <source>
        <dbReference type="SMART" id="SM00645"/>
    </source>
</evidence>
<dbReference type="Proteomes" id="UP000604046">
    <property type="component" value="Unassembled WGS sequence"/>
</dbReference>
<dbReference type="SMART" id="SM00645">
    <property type="entry name" value="Pept_C1"/>
    <property type="match status" value="1"/>
</dbReference>
<feature type="domain" description="Cathepsin propeptide inhibitor" evidence="7">
    <location>
        <begin position="28"/>
        <end position="83"/>
    </location>
</feature>
<dbReference type="SUPFAM" id="SSF54001">
    <property type="entry name" value="Cysteine proteinases"/>
    <property type="match status" value="1"/>
</dbReference>
<evidence type="ECO:0000256" key="4">
    <source>
        <dbReference type="SAM" id="MobiDB-lite"/>
    </source>
</evidence>
<dbReference type="InterPro" id="IPR000169">
    <property type="entry name" value="Pept_cys_AS"/>
</dbReference>
<keyword evidence="2" id="KW-0865">Zymogen</keyword>
<dbReference type="InterPro" id="IPR038765">
    <property type="entry name" value="Papain-like_cys_pep_sf"/>
</dbReference>
<feature type="signal peptide" evidence="5">
    <location>
        <begin position="1"/>
        <end position="20"/>
    </location>
</feature>
<dbReference type="OrthoDB" id="405971at2759"/>
<dbReference type="Pfam" id="PF00112">
    <property type="entry name" value="Peptidase_C1"/>
    <property type="match status" value="1"/>
</dbReference>
<dbReference type="AlphaFoldDB" id="A0A812R165"/>
<dbReference type="GO" id="GO:0006508">
    <property type="term" value="P:proteolysis"/>
    <property type="evidence" value="ECO:0007669"/>
    <property type="project" value="InterPro"/>
</dbReference>
<dbReference type="PROSITE" id="PS00139">
    <property type="entry name" value="THIOL_PROTEASE_CYS"/>
    <property type="match status" value="1"/>
</dbReference>
<dbReference type="SMART" id="SM00848">
    <property type="entry name" value="Inhibitor_I29"/>
    <property type="match status" value="1"/>
</dbReference>
<dbReference type="CDD" id="cd02248">
    <property type="entry name" value="Peptidase_C1A"/>
    <property type="match status" value="1"/>
</dbReference>
<dbReference type="EMBL" id="CAJNDS010002291">
    <property type="protein sequence ID" value="CAE7413818.1"/>
    <property type="molecule type" value="Genomic_DNA"/>
</dbReference>
<dbReference type="Gene3D" id="3.90.70.10">
    <property type="entry name" value="Cysteine proteinases"/>
    <property type="match status" value="1"/>
</dbReference>
<comment type="similarity">
    <text evidence="1">Belongs to the peptidase C1 family.</text>
</comment>
<dbReference type="PANTHER" id="PTHR12411">
    <property type="entry name" value="CYSTEINE PROTEASE FAMILY C1-RELATED"/>
    <property type="match status" value="1"/>
</dbReference>
<evidence type="ECO:0000313" key="8">
    <source>
        <dbReference type="EMBL" id="CAE7413818.1"/>
    </source>
</evidence>
<evidence type="ECO:0000256" key="5">
    <source>
        <dbReference type="SAM" id="SignalP"/>
    </source>
</evidence>
<dbReference type="InterPro" id="IPR039417">
    <property type="entry name" value="Peptidase_C1A_papain-like"/>
</dbReference>
<evidence type="ECO:0000256" key="1">
    <source>
        <dbReference type="ARBA" id="ARBA00008455"/>
    </source>
</evidence>
<keyword evidence="9" id="KW-1185">Reference proteome</keyword>
<name>A0A812R165_9DINO</name>
<evidence type="ECO:0000256" key="2">
    <source>
        <dbReference type="ARBA" id="ARBA00023145"/>
    </source>
</evidence>
<comment type="caution">
    <text evidence="8">The sequence shown here is derived from an EMBL/GenBank/DDBJ whole genome shotgun (WGS) entry which is preliminary data.</text>
</comment>
<gene>
    <name evidence="8" type="primary">CTSS</name>
    <name evidence="8" type="ORF">SNAT2548_LOCUS22496</name>
</gene>
<organism evidence="8 9">
    <name type="scientific">Symbiodinium natans</name>
    <dbReference type="NCBI Taxonomy" id="878477"/>
    <lineage>
        <taxon>Eukaryota</taxon>
        <taxon>Sar</taxon>
        <taxon>Alveolata</taxon>
        <taxon>Dinophyceae</taxon>
        <taxon>Suessiales</taxon>
        <taxon>Symbiodiniaceae</taxon>
        <taxon>Symbiodinium</taxon>
    </lineage>
</organism>
<dbReference type="PROSITE" id="PS00640">
    <property type="entry name" value="THIOL_PROTEASE_ASN"/>
    <property type="match status" value="1"/>
</dbReference>
<keyword evidence="5" id="KW-0732">Signal</keyword>
<dbReference type="InterPro" id="IPR013201">
    <property type="entry name" value="Prot_inhib_I29"/>
</dbReference>
<proteinExistence type="inferred from homology"/>
<dbReference type="InterPro" id="IPR025661">
    <property type="entry name" value="Pept_asp_AS"/>
</dbReference>
<feature type="domain" description="Peptidase C1A papain C-terminal" evidence="6">
    <location>
        <begin position="115"/>
        <end position="341"/>
    </location>
</feature>
<sequence>MVSMVLHIPVLLLVLQHTLASNIQEITFETYLARFNKVYENVEEYNMRKVLFEQRKALLTAVGSSRTWTAGINHLTDATTSELQSSRGYRKELRGAKEGQSARASKSGKTRRMKLPESVDWRQRSPAVCSPVKSQGGCGSCWAFAASTVIESHVAINTGVLLSLSPQEMTSCSPNPDGCGGDGGCSGATAQLAFAYAVEAGGVPDIWHDPYLSGMEFRSRRCENNTKFWLPRTASITGFVTLDQNDPKALMEAVAKIGPIAVSVDATDWWMYGGGIYDGCNKTAPNINHAVVLDGYGIENGTKYWLVRNSWGENFGENGYIRLRRYDDEPCGEDPDPLEGVGCKVGGPQKIWACGECGAPHRRTKEGTDN</sequence>
<dbReference type="InterPro" id="IPR013128">
    <property type="entry name" value="Peptidase_C1A"/>
</dbReference>
<dbReference type="GO" id="GO:0008234">
    <property type="term" value="F:cysteine-type peptidase activity"/>
    <property type="evidence" value="ECO:0007669"/>
    <property type="project" value="InterPro"/>
</dbReference>
<keyword evidence="3" id="KW-1015">Disulfide bond</keyword>